<dbReference type="SUPFAM" id="SSF53850">
    <property type="entry name" value="Periplasmic binding protein-like II"/>
    <property type="match status" value="1"/>
</dbReference>
<evidence type="ECO:0000259" key="2">
    <source>
        <dbReference type="Pfam" id="PF09084"/>
    </source>
</evidence>
<dbReference type="Pfam" id="PF09084">
    <property type="entry name" value="NMT1"/>
    <property type="match status" value="1"/>
</dbReference>
<evidence type="ECO:0000256" key="1">
    <source>
        <dbReference type="SAM" id="SignalP"/>
    </source>
</evidence>
<protein>
    <submittedName>
        <fullName evidence="3">ABC transporter substrate-binding protein</fullName>
    </submittedName>
</protein>
<evidence type="ECO:0000313" key="4">
    <source>
        <dbReference type="Proteomes" id="UP001635817"/>
    </source>
</evidence>
<reference evidence="3 4" key="1">
    <citation type="submission" date="2024-12" db="EMBL/GenBank/DDBJ databases">
        <title>The coexistence of Mycolicibacterium septicum and Mycolicibacterium nivoides in clinical samples.</title>
        <authorList>
            <person name="Wang C."/>
            <person name="Feng Y."/>
            <person name="Zong Z."/>
        </authorList>
    </citation>
    <scope>NUCLEOTIDE SEQUENCE [LARGE SCALE GENOMIC DNA]</scope>
    <source>
        <strain evidence="3 4">120310</strain>
    </source>
</reference>
<keyword evidence="1" id="KW-0732">Signal</keyword>
<keyword evidence="4" id="KW-1185">Reference proteome</keyword>
<evidence type="ECO:0000313" key="3">
    <source>
        <dbReference type="EMBL" id="MFN6553940.1"/>
    </source>
</evidence>
<accession>A0ABW9M1I1</accession>
<sequence>MLDSRSKIPSRFRRGAVTLIAVAFAATTFAGCSSGGSSDLAQDDTVVPADPNNPVHFKWSEDPKAPSLVKIADEFGLWDKASIRPEYVGAVDSGQLPALLGTGDITFASFMFNRSLSAVAAGVDLKVIASRTYTTKDEPHMEYFVRKDSDLDETNLKQLEGKTVGLASLKGCAEFILKDYLVKNGVDIGKVKFLTQSESLLPQSLQQGGVDLAVIHPPLNGVLRTDPDVKVAFSDFNNSGNDGGLAPISASGKFIRKYPEQTREFIGILAKVANWGNAHPEEYRDIVAKLTGLPKEQITKYYYANNLILDKEQTGFWWGLAERVGTLTPEESKLKPEDIATNEFNPYAKSPALIDSQADNTEILTDGEI</sequence>
<name>A0ABW9M1I1_9MYCO</name>
<dbReference type="PROSITE" id="PS51257">
    <property type="entry name" value="PROKAR_LIPOPROTEIN"/>
    <property type="match status" value="1"/>
</dbReference>
<dbReference type="Proteomes" id="UP001635817">
    <property type="component" value="Unassembled WGS sequence"/>
</dbReference>
<dbReference type="RefSeq" id="WP_409552137.1">
    <property type="nucleotide sequence ID" value="NZ_JBKBDE010000011.1"/>
</dbReference>
<proteinExistence type="predicted"/>
<feature type="domain" description="SsuA/THI5-like" evidence="2">
    <location>
        <begin position="72"/>
        <end position="282"/>
    </location>
</feature>
<dbReference type="Gene3D" id="3.40.190.10">
    <property type="entry name" value="Periplasmic binding protein-like II"/>
    <property type="match status" value="2"/>
</dbReference>
<comment type="caution">
    <text evidence="3">The sequence shown here is derived from an EMBL/GenBank/DDBJ whole genome shotgun (WGS) entry which is preliminary data.</text>
</comment>
<gene>
    <name evidence="3" type="ORF">ACK4CP_26345</name>
</gene>
<dbReference type="PANTHER" id="PTHR30024">
    <property type="entry name" value="ALIPHATIC SULFONATES-BINDING PROTEIN-RELATED"/>
    <property type="match status" value="1"/>
</dbReference>
<feature type="signal peptide" evidence="1">
    <location>
        <begin position="1"/>
        <end position="30"/>
    </location>
</feature>
<organism evidence="3 4">
    <name type="scientific">Mycolicibacterium septicum</name>
    <dbReference type="NCBI Taxonomy" id="98668"/>
    <lineage>
        <taxon>Bacteria</taxon>
        <taxon>Bacillati</taxon>
        <taxon>Actinomycetota</taxon>
        <taxon>Actinomycetes</taxon>
        <taxon>Mycobacteriales</taxon>
        <taxon>Mycobacteriaceae</taxon>
        <taxon>Mycolicibacterium</taxon>
    </lineage>
</organism>
<dbReference type="InterPro" id="IPR015168">
    <property type="entry name" value="SsuA/THI5"/>
</dbReference>
<feature type="chain" id="PRO_5047189391" evidence="1">
    <location>
        <begin position="31"/>
        <end position="369"/>
    </location>
</feature>
<dbReference type="EMBL" id="JBKBDE010000011">
    <property type="protein sequence ID" value="MFN6553940.1"/>
    <property type="molecule type" value="Genomic_DNA"/>
</dbReference>